<evidence type="ECO:0000313" key="2">
    <source>
        <dbReference type="Proteomes" id="UP001501222"/>
    </source>
</evidence>
<comment type="caution">
    <text evidence="1">The sequence shown here is derived from an EMBL/GenBank/DDBJ whole genome shotgun (WGS) entry which is preliminary data.</text>
</comment>
<accession>A0ABP6Z8R9</accession>
<evidence type="ECO:0000313" key="1">
    <source>
        <dbReference type="EMBL" id="GAA3600553.1"/>
    </source>
</evidence>
<keyword evidence="2" id="KW-1185">Reference proteome</keyword>
<name>A0ABP6Z8R9_9ACTN</name>
<reference evidence="2" key="1">
    <citation type="journal article" date="2019" name="Int. J. Syst. Evol. Microbiol.">
        <title>The Global Catalogue of Microorganisms (GCM) 10K type strain sequencing project: providing services to taxonomists for standard genome sequencing and annotation.</title>
        <authorList>
            <consortium name="The Broad Institute Genomics Platform"/>
            <consortium name="The Broad Institute Genome Sequencing Center for Infectious Disease"/>
            <person name="Wu L."/>
            <person name="Ma J."/>
        </authorList>
    </citation>
    <scope>NUCLEOTIDE SEQUENCE [LARGE SCALE GENOMIC DNA]</scope>
    <source>
        <strain evidence="2">JCM 16928</strain>
    </source>
</reference>
<dbReference type="Proteomes" id="UP001501222">
    <property type="component" value="Unassembled WGS sequence"/>
</dbReference>
<gene>
    <name evidence="1" type="ORF">GCM10022235_85640</name>
</gene>
<protein>
    <submittedName>
        <fullName evidence="1">Uncharacterized protein</fullName>
    </submittedName>
</protein>
<dbReference type="RefSeq" id="WP_344850600.1">
    <property type="nucleotide sequence ID" value="NZ_BAABAA010000030.1"/>
</dbReference>
<organism evidence="1 2">
    <name type="scientific">Kribbella ginsengisoli</name>
    <dbReference type="NCBI Taxonomy" id="363865"/>
    <lineage>
        <taxon>Bacteria</taxon>
        <taxon>Bacillati</taxon>
        <taxon>Actinomycetota</taxon>
        <taxon>Actinomycetes</taxon>
        <taxon>Propionibacteriales</taxon>
        <taxon>Kribbellaceae</taxon>
        <taxon>Kribbella</taxon>
    </lineage>
</organism>
<sequence length="302" mass="33658">MEANTFACSVYIDVPPLEAANFLRNGDNLGAFALDTAMAERVDDVTWRGSVGPYQDGFYCQSRYQDVVDVQVVEWFCGSEHGRWNHFYPMVLFPAGYFGSQQAGVYCHWISFVDPARSAPILELLPSVRRGERHSLKAALERRAGHHEPVESTIELRSHTLYVDAPAASVVSYLAARSNLTEWSFPSHHDDQESRDEYGRPISVRIGVRDLQDYHLVEHETRIVETGQTVRAPFLVIPTSFAFGQPDATGVVLHRVTAAEIGSGRRTGDLYDAELVRTKRFLEAGVGNGASFAHGPSYRPVN</sequence>
<proteinExistence type="predicted"/>
<dbReference type="EMBL" id="BAABAA010000030">
    <property type="protein sequence ID" value="GAA3600553.1"/>
    <property type="molecule type" value="Genomic_DNA"/>
</dbReference>